<sequence length="211" mass="23874">MGVYPWNRTQAPCHSLPARKTETVIGSTPTNTHLRDIKVRCIVARRIPISSTELFGRSLLTIYTRLCSYWSAILSINGFTLWCLDDNPNMVFETTQSSVSILDLDIALTNGVGTFFLFENMKIKGSSYEALCLSSNQIGQSSLCLVKTEETLQGLRIMNFKGDHKSYWEVMISSDAYDARRNSSLSSPRSDEVQRQLGKIRRIPILREPEK</sequence>
<reference evidence="1 2" key="1">
    <citation type="submission" date="2024-01" db="EMBL/GenBank/DDBJ databases">
        <title>The genomes of 5 underutilized Papilionoideae crops provide insights into root nodulation and disease resistanc.</title>
        <authorList>
            <person name="Jiang F."/>
        </authorList>
    </citation>
    <scope>NUCLEOTIDE SEQUENCE [LARGE SCALE GENOMIC DNA]</scope>
    <source>
        <strain evidence="1">LVBAO_FW01</strain>
        <tissue evidence="1">Leaves</tissue>
    </source>
</reference>
<dbReference type="AlphaFoldDB" id="A0AAN9R7N9"/>
<evidence type="ECO:0000313" key="1">
    <source>
        <dbReference type="EMBL" id="KAK7362222.1"/>
    </source>
</evidence>
<organism evidence="1 2">
    <name type="scientific">Canavalia gladiata</name>
    <name type="common">Sword bean</name>
    <name type="synonym">Dolichos gladiatus</name>
    <dbReference type="NCBI Taxonomy" id="3824"/>
    <lineage>
        <taxon>Eukaryota</taxon>
        <taxon>Viridiplantae</taxon>
        <taxon>Streptophyta</taxon>
        <taxon>Embryophyta</taxon>
        <taxon>Tracheophyta</taxon>
        <taxon>Spermatophyta</taxon>
        <taxon>Magnoliopsida</taxon>
        <taxon>eudicotyledons</taxon>
        <taxon>Gunneridae</taxon>
        <taxon>Pentapetalae</taxon>
        <taxon>rosids</taxon>
        <taxon>fabids</taxon>
        <taxon>Fabales</taxon>
        <taxon>Fabaceae</taxon>
        <taxon>Papilionoideae</taxon>
        <taxon>50 kb inversion clade</taxon>
        <taxon>NPAAA clade</taxon>
        <taxon>indigoferoid/millettioid clade</taxon>
        <taxon>Phaseoleae</taxon>
        <taxon>Canavalia</taxon>
    </lineage>
</organism>
<protein>
    <submittedName>
        <fullName evidence="1">Uncharacterized protein</fullName>
    </submittedName>
</protein>
<keyword evidence="2" id="KW-1185">Reference proteome</keyword>
<name>A0AAN9R7N9_CANGL</name>
<comment type="caution">
    <text evidence="1">The sequence shown here is derived from an EMBL/GenBank/DDBJ whole genome shotgun (WGS) entry which is preliminary data.</text>
</comment>
<accession>A0AAN9R7N9</accession>
<proteinExistence type="predicted"/>
<gene>
    <name evidence="1" type="ORF">VNO77_04330</name>
</gene>
<dbReference type="Proteomes" id="UP001367508">
    <property type="component" value="Unassembled WGS sequence"/>
</dbReference>
<dbReference type="EMBL" id="JAYMYQ010000001">
    <property type="protein sequence ID" value="KAK7362222.1"/>
    <property type="molecule type" value="Genomic_DNA"/>
</dbReference>
<evidence type="ECO:0000313" key="2">
    <source>
        <dbReference type="Proteomes" id="UP001367508"/>
    </source>
</evidence>